<organism evidence="7 8">
    <name type="scientific">Neobacillus paridis</name>
    <dbReference type="NCBI Taxonomy" id="2803862"/>
    <lineage>
        <taxon>Bacteria</taxon>
        <taxon>Bacillati</taxon>
        <taxon>Bacillota</taxon>
        <taxon>Bacilli</taxon>
        <taxon>Bacillales</taxon>
        <taxon>Bacillaceae</taxon>
        <taxon>Neobacillus</taxon>
    </lineage>
</organism>
<dbReference type="Gene3D" id="2.60.120.10">
    <property type="entry name" value="Jelly Rolls"/>
    <property type="match status" value="1"/>
</dbReference>
<evidence type="ECO:0000256" key="3">
    <source>
        <dbReference type="ARBA" id="ARBA00023159"/>
    </source>
</evidence>
<dbReference type="SMART" id="SM00100">
    <property type="entry name" value="cNMP"/>
    <property type="match status" value="1"/>
</dbReference>
<dbReference type="PANTHER" id="PTHR24567">
    <property type="entry name" value="CRP FAMILY TRANSCRIPTIONAL REGULATORY PROTEIN"/>
    <property type="match status" value="1"/>
</dbReference>
<dbReference type="RefSeq" id="WP_202655894.1">
    <property type="nucleotide sequence ID" value="NZ_JAESWB010000362.1"/>
</dbReference>
<dbReference type="PROSITE" id="PS50042">
    <property type="entry name" value="CNMP_BINDING_3"/>
    <property type="match status" value="1"/>
</dbReference>
<keyword evidence="4" id="KW-0804">Transcription</keyword>
<dbReference type="SUPFAM" id="SSF51206">
    <property type="entry name" value="cAMP-binding domain-like"/>
    <property type="match status" value="1"/>
</dbReference>
<feature type="domain" description="HTH crp-type" evidence="6">
    <location>
        <begin position="142"/>
        <end position="216"/>
    </location>
</feature>
<evidence type="ECO:0000259" key="5">
    <source>
        <dbReference type="PROSITE" id="PS50042"/>
    </source>
</evidence>
<dbReference type="SMART" id="SM00419">
    <property type="entry name" value="HTH_CRP"/>
    <property type="match status" value="1"/>
</dbReference>
<dbReference type="InterPro" id="IPR036388">
    <property type="entry name" value="WH-like_DNA-bd_sf"/>
</dbReference>
<gene>
    <name evidence="7" type="ORF">JK635_21070</name>
</gene>
<evidence type="ECO:0000313" key="8">
    <source>
        <dbReference type="Proteomes" id="UP000623967"/>
    </source>
</evidence>
<dbReference type="InterPro" id="IPR014710">
    <property type="entry name" value="RmlC-like_jellyroll"/>
</dbReference>
<proteinExistence type="predicted"/>
<dbReference type="Proteomes" id="UP000623967">
    <property type="component" value="Unassembled WGS sequence"/>
</dbReference>
<accession>A0ABS1TTM3</accession>
<dbReference type="PANTHER" id="PTHR24567:SF74">
    <property type="entry name" value="HTH-TYPE TRANSCRIPTIONAL REGULATOR ARCR"/>
    <property type="match status" value="1"/>
</dbReference>
<dbReference type="EMBL" id="JAESWB010000362">
    <property type="protein sequence ID" value="MBL4954653.1"/>
    <property type="molecule type" value="Genomic_DNA"/>
</dbReference>
<dbReference type="Pfam" id="PF00027">
    <property type="entry name" value="cNMP_binding"/>
    <property type="match status" value="1"/>
</dbReference>
<comment type="caution">
    <text evidence="7">The sequence shown here is derived from an EMBL/GenBank/DDBJ whole genome shotgun (WGS) entry which is preliminary data.</text>
</comment>
<evidence type="ECO:0000256" key="1">
    <source>
        <dbReference type="ARBA" id="ARBA00023015"/>
    </source>
</evidence>
<dbReference type="PROSITE" id="PS51063">
    <property type="entry name" value="HTH_CRP_2"/>
    <property type="match status" value="1"/>
</dbReference>
<sequence length="223" mass="26557">MNLGQSQLFSLGDEEDFKSLEKHMYKRTYKKNQLLFTEGDPRDKIYFLLEGFVKLERFNQEATILYLDYLKPNDFFPYRGMFTDEYYHFSAYALTDIVVYYIPMTIFENFILSDKSRLFHVVKILTGIMEQHEKRIEIITTNYVKDRIELTFAYLMIYYGTKIQNGIIIDIPIPQTEIAKLSGASRESVSHIFKELKEDKLISQNDNKQIIINQPDYFLNRLK</sequence>
<dbReference type="SUPFAM" id="SSF46785">
    <property type="entry name" value="Winged helix' DNA-binding domain"/>
    <property type="match status" value="1"/>
</dbReference>
<evidence type="ECO:0000259" key="6">
    <source>
        <dbReference type="PROSITE" id="PS51063"/>
    </source>
</evidence>
<dbReference type="Pfam" id="PF13545">
    <property type="entry name" value="HTH_Crp_2"/>
    <property type="match status" value="1"/>
</dbReference>
<dbReference type="InterPro" id="IPR018490">
    <property type="entry name" value="cNMP-bd_dom_sf"/>
</dbReference>
<keyword evidence="3" id="KW-0010">Activator</keyword>
<keyword evidence="8" id="KW-1185">Reference proteome</keyword>
<protein>
    <submittedName>
        <fullName evidence="7">Crp/Fnr family transcriptional regulator</fullName>
    </submittedName>
</protein>
<dbReference type="InterPro" id="IPR050397">
    <property type="entry name" value="Env_Response_Regulators"/>
</dbReference>
<name>A0ABS1TTM3_9BACI</name>
<evidence type="ECO:0000313" key="7">
    <source>
        <dbReference type="EMBL" id="MBL4954653.1"/>
    </source>
</evidence>
<dbReference type="InterPro" id="IPR000595">
    <property type="entry name" value="cNMP-bd_dom"/>
</dbReference>
<evidence type="ECO:0000256" key="4">
    <source>
        <dbReference type="ARBA" id="ARBA00023163"/>
    </source>
</evidence>
<feature type="domain" description="Cyclic nucleotide-binding" evidence="5">
    <location>
        <begin position="8"/>
        <end position="111"/>
    </location>
</feature>
<keyword evidence="1" id="KW-0805">Transcription regulation</keyword>
<evidence type="ECO:0000256" key="2">
    <source>
        <dbReference type="ARBA" id="ARBA00023125"/>
    </source>
</evidence>
<keyword evidence="2" id="KW-0238">DNA-binding</keyword>
<dbReference type="CDD" id="cd00092">
    <property type="entry name" value="HTH_CRP"/>
    <property type="match status" value="1"/>
</dbReference>
<dbReference type="Gene3D" id="1.10.10.10">
    <property type="entry name" value="Winged helix-like DNA-binding domain superfamily/Winged helix DNA-binding domain"/>
    <property type="match status" value="1"/>
</dbReference>
<reference evidence="7 8" key="1">
    <citation type="submission" date="2021-01" db="EMBL/GenBank/DDBJ databases">
        <title>Genome public.</title>
        <authorList>
            <person name="Liu C."/>
            <person name="Sun Q."/>
        </authorList>
    </citation>
    <scope>NUCLEOTIDE SEQUENCE [LARGE SCALE GENOMIC DNA]</scope>
    <source>
        <strain evidence="7 8">YIM B02564</strain>
    </source>
</reference>
<dbReference type="InterPro" id="IPR012318">
    <property type="entry name" value="HTH_CRP"/>
</dbReference>
<dbReference type="InterPro" id="IPR036390">
    <property type="entry name" value="WH_DNA-bd_sf"/>
</dbReference>
<dbReference type="CDD" id="cd00038">
    <property type="entry name" value="CAP_ED"/>
    <property type="match status" value="1"/>
</dbReference>